<accession>A0A3M7PLT1</accession>
<dbReference type="InterPro" id="IPR018114">
    <property type="entry name" value="TRYPSIN_HIS"/>
</dbReference>
<proteinExistence type="predicted"/>
<dbReference type="AlphaFoldDB" id="A0A3M7PLT1"/>
<dbReference type="PANTHER" id="PTHR24253">
    <property type="entry name" value="TRANSMEMBRANE PROTEASE SERINE"/>
    <property type="match status" value="1"/>
</dbReference>
<dbReference type="OrthoDB" id="6380398at2759"/>
<dbReference type="SUPFAM" id="SSF50494">
    <property type="entry name" value="Trypsin-like serine proteases"/>
    <property type="match status" value="1"/>
</dbReference>
<evidence type="ECO:0000313" key="3">
    <source>
        <dbReference type="EMBL" id="RMZ99680.1"/>
    </source>
</evidence>
<dbReference type="Pfam" id="PF00089">
    <property type="entry name" value="Trypsin"/>
    <property type="match status" value="1"/>
</dbReference>
<sequence>MRIQGGKNAFPNSWPSVALLVFEYKFSLIANNFVTTRTVRGECGATLIEDDKLLSAAHCFKTSVTLSDGTKVQVKPNRYHKDLNSMYKIYLGLHDKSDKPENVYNLDSFKLHPDFDPITLINDISVIKLEKKALFSSKIQPACIPLNVEVNFVPNVVVWALGWGAISLDSSVSSNILKNVRLKIIDEKYCGSITNNEFCI</sequence>
<reference evidence="3 4" key="1">
    <citation type="journal article" date="2018" name="Sci. Rep.">
        <title>Genomic signatures of local adaptation to the degree of environmental predictability in rotifers.</title>
        <authorList>
            <person name="Franch-Gras L."/>
            <person name="Hahn C."/>
            <person name="Garcia-Roger E.M."/>
            <person name="Carmona M.J."/>
            <person name="Serra M."/>
            <person name="Gomez A."/>
        </authorList>
    </citation>
    <scope>NUCLEOTIDE SEQUENCE [LARGE SCALE GENOMIC DNA]</scope>
    <source>
        <strain evidence="3">HYR1</strain>
    </source>
</reference>
<dbReference type="STRING" id="10195.A0A3M7PLT1"/>
<dbReference type="InterPro" id="IPR001314">
    <property type="entry name" value="Peptidase_S1A"/>
</dbReference>
<evidence type="ECO:0000313" key="4">
    <source>
        <dbReference type="Proteomes" id="UP000276133"/>
    </source>
</evidence>
<organism evidence="3 4">
    <name type="scientific">Brachionus plicatilis</name>
    <name type="common">Marine rotifer</name>
    <name type="synonym">Brachionus muelleri</name>
    <dbReference type="NCBI Taxonomy" id="10195"/>
    <lineage>
        <taxon>Eukaryota</taxon>
        <taxon>Metazoa</taxon>
        <taxon>Spiralia</taxon>
        <taxon>Gnathifera</taxon>
        <taxon>Rotifera</taxon>
        <taxon>Eurotatoria</taxon>
        <taxon>Monogononta</taxon>
        <taxon>Pseudotrocha</taxon>
        <taxon>Ploima</taxon>
        <taxon>Brachionidae</taxon>
        <taxon>Brachionus</taxon>
    </lineage>
</organism>
<gene>
    <name evidence="3" type="ORF">BpHYR1_006523</name>
</gene>
<keyword evidence="4" id="KW-1185">Reference proteome</keyword>
<dbReference type="SMART" id="SM00020">
    <property type="entry name" value="Tryp_SPc"/>
    <property type="match status" value="1"/>
</dbReference>
<dbReference type="Gene3D" id="2.40.10.10">
    <property type="entry name" value="Trypsin-like serine proteases"/>
    <property type="match status" value="1"/>
</dbReference>
<dbReference type="Proteomes" id="UP000276133">
    <property type="component" value="Unassembled WGS sequence"/>
</dbReference>
<dbReference type="GO" id="GO:0006508">
    <property type="term" value="P:proteolysis"/>
    <property type="evidence" value="ECO:0007669"/>
    <property type="project" value="InterPro"/>
</dbReference>
<dbReference type="EMBL" id="REGN01010111">
    <property type="protein sequence ID" value="RMZ99680.1"/>
    <property type="molecule type" value="Genomic_DNA"/>
</dbReference>
<dbReference type="PRINTS" id="PR00722">
    <property type="entry name" value="CHYMOTRYPSIN"/>
</dbReference>
<dbReference type="InterPro" id="IPR043504">
    <property type="entry name" value="Peptidase_S1_PA_chymotrypsin"/>
</dbReference>
<feature type="domain" description="Peptidase S1" evidence="2">
    <location>
        <begin position="3"/>
        <end position="200"/>
    </location>
</feature>
<evidence type="ECO:0000256" key="1">
    <source>
        <dbReference type="ARBA" id="ARBA00023157"/>
    </source>
</evidence>
<dbReference type="GO" id="GO:0004252">
    <property type="term" value="F:serine-type endopeptidase activity"/>
    <property type="evidence" value="ECO:0007669"/>
    <property type="project" value="InterPro"/>
</dbReference>
<dbReference type="PROSITE" id="PS50240">
    <property type="entry name" value="TRYPSIN_DOM"/>
    <property type="match status" value="1"/>
</dbReference>
<dbReference type="PANTHER" id="PTHR24253:SF176">
    <property type="entry name" value="CORIN, ISOFORM B"/>
    <property type="match status" value="1"/>
</dbReference>
<feature type="non-terminal residue" evidence="3">
    <location>
        <position position="200"/>
    </location>
</feature>
<comment type="caution">
    <text evidence="3">The sequence shown here is derived from an EMBL/GenBank/DDBJ whole genome shotgun (WGS) entry which is preliminary data.</text>
</comment>
<name>A0A3M7PLT1_BRAPC</name>
<keyword evidence="1" id="KW-1015">Disulfide bond</keyword>
<dbReference type="InterPro" id="IPR009003">
    <property type="entry name" value="Peptidase_S1_PA"/>
</dbReference>
<dbReference type="InterPro" id="IPR001254">
    <property type="entry name" value="Trypsin_dom"/>
</dbReference>
<dbReference type="PROSITE" id="PS00134">
    <property type="entry name" value="TRYPSIN_HIS"/>
    <property type="match status" value="1"/>
</dbReference>
<protein>
    <submittedName>
        <fullName evidence="3">Seminal fluid</fullName>
    </submittedName>
</protein>
<evidence type="ECO:0000259" key="2">
    <source>
        <dbReference type="PROSITE" id="PS50240"/>
    </source>
</evidence>